<dbReference type="Pfam" id="PF09485">
    <property type="entry name" value="CRISPR_Cse2"/>
    <property type="match status" value="1"/>
</dbReference>
<accession>A0ABT9J9V5</accession>
<keyword evidence="3" id="KW-1185">Reference proteome</keyword>
<organism evidence="2 3">
    <name type="scientific">Paracoccus spongiarum</name>
    <dbReference type="NCBI Taxonomy" id="3064387"/>
    <lineage>
        <taxon>Bacteria</taxon>
        <taxon>Pseudomonadati</taxon>
        <taxon>Pseudomonadota</taxon>
        <taxon>Alphaproteobacteria</taxon>
        <taxon>Rhodobacterales</taxon>
        <taxon>Paracoccaceae</taxon>
        <taxon>Paracoccus</taxon>
    </lineage>
</organism>
<evidence type="ECO:0000313" key="2">
    <source>
        <dbReference type="EMBL" id="MDP5306424.1"/>
    </source>
</evidence>
<dbReference type="Proteomes" id="UP001224997">
    <property type="component" value="Unassembled WGS sequence"/>
</dbReference>
<proteinExistence type="predicted"/>
<feature type="region of interest" description="Disordered" evidence="1">
    <location>
        <begin position="145"/>
        <end position="165"/>
    </location>
</feature>
<protein>
    <submittedName>
        <fullName evidence="2">Type I-E CRISPR-associated protein Cse2/CasB</fullName>
    </submittedName>
</protein>
<dbReference type="Gene3D" id="1.10.520.40">
    <property type="entry name" value="CRISPR-associated protein Cse2"/>
    <property type="match status" value="1"/>
</dbReference>
<dbReference type="InterPro" id="IPR013382">
    <property type="entry name" value="CRISPR-assoc_prot_Cse2"/>
</dbReference>
<sequence length="165" mass="18219">MSHSKIIHGWWSQRIGARDSPAARALAARLARGGPIACLAQSAVYDLGKDLNLLRQPEKLLPLVRVLAAVREHRSEPLPRRLGETLSPLRFERLIRAEGEELADLIRRALPMVDRACDVGRLGADLLAWDDAVRVRWAIDYHGGRQPHSAAAEPDTSAPDEETTA</sequence>
<dbReference type="NCBIfam" id="TIGR02548">
    <property type="entry name" value="casB_cse2"/>
    <property type="match status" value="1"/>
</dbReference>
<gene>
    <name evidence="2" type="primary">casB</name>
    <name evidence="2" type="ORF">Q5Y72_04900</name>
</gene>
<reference evidence="2 3" key="1">
    <citation type="submission" date="2023-08" db="EMBL/GenBank/DDBJ databases">
        <authorList>
            <person name="Park J.-S."/>
        </authorList>
    </citation>
    <scope>NUCLEOTIDE SEQUENCE [LARGE SCALE GENOMIC DNA]</scope>
    <source>
        <strain evidence="2 3">2205BS29-5</strain>
    </source>
</reference>
<evidence type="ECO:0000256" key="1">
    <source>
        <dbReference type="SAM" id="MobiDB-lite"/>
    </source>
</evidence>
<dbReference type="RefSeq" id="WP_305962272.1">
    <property type="nucleotide sequence ID" value="NZ_JAVAMQ010000003.1"/>
</dbReference>
<name>A0ABT9J9V5_9RHOB</name>
<evidence type="ECO:0000313" key="3">
    <source>
        <dbReference type="Proteomes" id="UP001224997"/>
    </source>
</evidence>
<dbReference type="InterPro" id="IPR038287">
    <property type="entry name" value="Cse2_sf"/>
</dbReference>
<dbReference type="EMBL" id="JAVAMQ010000003">
    <property type="protein sequence ID" value="MDP5306424.1"/>
    <property type="molecule type" value="Genomic_DNA"/>
</dbReference>
<comment type="caution">
    <text evidence="2">The sequence shown here is derived from an EMBL/GenBank/DDBJ whole genome shotgun (WGS) entry which is preliminary data.</text>
</comment>